<gene>
    <name evidence="2" type="ORF">A4U43_C09F4240</name>
</gene>
<evidence type="ECO:0000256" key="1">
    <source>
        <dbReference type="SAM" id="Coils"/>
    </source>
</evidence>
<dbReference type="Proteomes" id="UP000243459">
    <property type="component" value="Chromosome 9"/>
</dbReference>
<keyword evidence="1" id="KW-0175">Coiled coil</keyword>
<dbReference type="PANTHER" id="PTHR44067">
    <property type="entry name" value="S-ADENOSYL-L-METHIONINE-DEPENDENT METHYLTRANSFERASE SUPERFAMILY PROTEIN-RELATED"/>
    <property type="match status" value="1"/>
</dbReference>
<sequence>MGGFDEFSKKPTQQKTTIPSKLVTLILVISTNILTLLLFSDRSIDLKWFPSTPKTNLWASNALLQKLNSTEAQLTAAQAQASDLHRRLLTSNSLLETLLTELGRAHGEKSEPGDLDRWLGEIDGELKLAIGPHKLPLGFTSNIGSNKIYAPLGSGCLKYQDELAQYMNYKAGAQCPSDDVFAQRLMLKGCEPLPPPRCNPKSPKNYGGPRSVPESFWRVPPDTSISWDRTRVKLHVLGKAAVTRRVAYDCKDCFDLGAAEKPVGWCRRNSVSYGIDGRSGGWRPPGTIRIGLDNRRRVRDLRGAK</sequence>
<protein>
    <recommendedName>
        <fullName evidence="4">Methyltransferase</fullName>
    </recommendedName>
</protein>
<dbReference type="EMBL" id="CM007389">
    <property type="protein sequence ID" value="ONK57802.1"/>
    <property type="molecule type" value="Genomic_DNA"/>
</dbReference>
<accession>A0A5P1E584</accession>
<name>A0A5P1E584_ASPOF</name>
<dbReference type="AlphaFoldDB" id="A0A5P1E584"/>
<dbReference type="Gramene" id="ONK57802">
    <property type="protein sequence ID" value="ONK57802"/>
    <property type="gene ID" value="A4U43_C09F4240"/>
</dbReference>
<feature type="coiled-coil region" evidence="1">
    <location>
        <begin position="60"/>
        <end position="87"/>
    </location>
</feature>
<dbReference type="PANTHER" id="PTHR44067:SF10">
    <property type="entry name" value="S-ADENOSYL-L-METHIONINE-DEPENDENT METHYLTRANSFERASE SUPERFAMILY PROTEIN"/>
    <property type="match status" value="1"/>
</dbReference>
<dbReference type="InterPro" id="IPR053223">
    <property type="entry name" value="Prob_Methyltransferase"/>
</dbReference>
<evidence type="ECO:0008006" key="4">
    <source>
        <dbReference type="Google" id="ProtNLM"/>
    </source>
</evidence>
<keyword evidence="3" id="KW-1185">Reference proteome</keyword>
<reference evidence="3" key="1">
    <citation type="journal article" date="2017" name="Nat. Commun.">
        <title>The asparagus genome sheds light on the origin and evolution of a young Y chromosome.</title>
        <authorList>
            <person name="Harkess A."/>
            <person name="Zhou J."/>
            <person name="Xu C."/>
            <person name="Bowers J.E."/>
            <person name="Van der Hulst R."/>
            <person name="Ayyampalayam S."/>
            <person name="Mercati F."/>
            <person name="Riccardi P."/>
            <person name="McKain M.R."/>
            <person name="Kakrana A."/>
            <person name="Tang H."/>
            <person name="Ray J."/>
            <person name="Groenendijk J."/>
            <person name="Arikit S."/>
            <person name="Mathioni S.M."/>
            <person name="Nakano M."/>
            <person name="Shan H."/>
            <person name="Telgmann-Rauber A."/>
            <person name="Kanno A."/>
            <person name="Yue Z."/>
            <person name="Chen H."/>
            <person name="Li W."/>
            <person name="Chen Y."/>
            <person name="Xu X."/>
            <person name="Zhang Y."/>
            <person name="Luo S."/>
            <person name="Chen H."/>
            <person name="Gao J."/>
            <person name="Mao Z."/>
            <person name="Pires J.C."/>
            <person name="Luo M."/>
            <person name="Kudrna D."/>
            <person name="Wing R.A."/>
            <person name="Meyers B.C."/>
            <person name="Yi K."/>
            <person name="Kong H."/>
            <person name="Lavrijsen P."/>
            <person name="Sunseri F."/>
            <person name="Falavigna A."/>
            <person name="Ye Y."/>
            <person name="Leebens-Mack J.H."/>
            <person name="Chen G."/>
        </authorList>
    </citation>
    <scope>NUCLEOTIDE SEQUENCE [LARGE SCALE GENOMIC DNA]</scope>
    <source>
        <strain evidence="3">cv. DH0086</strain>
    </source>
</reference>
<proteinExistence type="predicted"/>
<evidence type="ECO:0000313" key="3">
    <source>
        <dbReference type="Proteomes" id="UP000243459"/>
    </source>
</evidence>
<evidence type="ECO:0000313" key="2">
    <source>
        <dbReference type="EMBL" id="ONK57802.1"/>
    </source>
</evidence>
<organism evidence="2 3">
    <name type="scientific">Asparagus officinalis</name>
    <name type="common">Garden asparagus</name>
    <dbReference type="NCBI Taxonomy" id="4686"/>
    <lineage>
        <taxon>Eukaryota</taxon>
        <taxon>Viridiplantae</taxon>
        <taxon>Streptophyta</taxon>
        <taxon>Embryophyta</taxon>
        <taxon>Tracheophyta</taxon>
        <taxon>Spermatophyta</taxon>
        <taxon>Magnoliopsida</taxon>
        <taxon>Liliopsida</taxon>
        <taxon>Asparagales</taxon>
        <taxon>Asparagaceae</taxon>
        <taxon>Asparagoideae</taxon>
        <taxon>Asparagus</taxon>
    </lineage>
</organism>